<evidence type="ECO:0000313" key="2">
    <source>
        <dbReference type="Proteomes" id="UP001164250"/>
    </source>
</evidence>
<comment type="caution">
    <text evidence="1">The sequence shown here is derived from an EMBL/GenBank/DDBJ whole genome shotgun (WGS) entry which is preliminary data.</text>
</comment>
<accession>A0ACC1BJA3</accession>
<sequence>MANPKPMTPVKDHERSGKSYKTQETNKLSENLNPNVSSNSSSYSSPGVKTAKATSSPLMKSAKSQKSAPRNVNPAAHYSPRNKIRERKFVVAKKRNKNSKKEEKEGALSSNVECKCKDRFGGGNVKKCLCVAYETLRASQEEFFKNKSRFGEEKDAEFGEVENLVGEEIETGGFVDQNIEDQYVNVSESPEQNGSSTMKRRRAKLLEEARNSVPECGKVLHLVKAFEKLLSIPNPKECDQREDEKESEQKSVADDDNKKAMKWALPGLQAPPKVNEARESSVSSFCPSDLILTAENLGLDSRASISSSWDSSQGSISSRTSNGGRRSRRNSTESCGTMGSRRWKKKQLKATCQKPFQLRTEQRGRQKEEEFMKKIQEMVQMEEKLRIPIAQGLPWTTDEPECLIKPPVKENTRPTDLKLHSDLRAMERAEFDHQVIFQFLYNNVGYGAPSCNILSMNNFMTVSNRKLKLVPDFGIKGNIYLFSSCIFEHFTRIYYTGYLVTAFFLRLFWKTLAAVLALGLTDGYLRISYYSYHVAEKMSLIEQYKMERERLQKLEEEEEIKRLRKELVPKAQPMPYFDRPFMPRRSMRHPTIPRDPKFQMPPHHKKIKCCVSWNNMSSFTYQQQQ</sequence>
<proteinExistence type="predicted"/>
<name>A0ACC1BJA3_9ROSI</name>
<keyword evidence="2" id="KW-1185">Reference proteome</keyword>
<dbReference type="Proteomes" id="UP001164250">
    <property type="component" value="Chromosome 4"/>
</dbReference>
<reference evidence="2" key="1">
    <citation type="journal article" date="2023" name="G3 (Bethesda)">
        <title>Genome assembly and association tests identify interacting loci associated with vigor, precocity, and sex in interspecific pistachio rootstocks.</title>
        <authorList>
            <person name="Palmer W."/>
            <person name="Jacygrad E."/>
            <person name="Sagayaradj S."/>
            <person name="Cavanaugh K."/>
            <person name="Han R."/>
            <person name="Bertier L."/>
            <person name="Beede B."/>
            <person name="Kafkas S."/>
            <person name="Golino D."/>
            <person name="Preece J."/>
            <person name="Michelmore R."/>
        </authorList>
    </citation>
    <scope>NUCLEOTIDE SEQUENCE [LARGE SCALE GENOMIC DNA]</scope>
</reference>
<dbReference type="EMBL" id="CM047900">
    <property type="protein sequence ID" value="KAJ0098914.1"/>
    <property type="molecule type" value="Genomic_DNA"/>
</dbReference>
<gene>
    <name evidence="1" type="ORF">Patl1_21792</name>
</gene>
<organism evidence="1 2">
    <name type="scientific">Pistacia atlantica</name>
    <dbReference type="NCBI Taxonomy" id="434234"/>
    <lineage>
        <taxon>Eukaryota</taxon>
        <taxon>Viridiplantae</taxon>
        <taxon>Streptophyta</taxon>
        <taxon>Embryophyta</taxon>
        <taxon>Tracheophyta</taxon>
        <taxon>Spermatophyta</taxon>
        <taxon>Magnoliopsida</taxon>
        <taxon>eudicotyledons</taxon>
        <taxon>Gunneridae</taxon>
        <taxon>Pentapetalae</taxon>
        <taxon>rosids</taxon>
        <taxon>malvids</taxon>
        <taxon>Sapindales</taxon>
        <taxon>Anacardiaceae</taxon>
        <taxon>Pistacia</taxon>
    </lineage>
</organism>
<protein>
    <submittedName>
        <fullName evidence="1">Uncharacterized protein</fullName>
    </submittedName>
</protein>
<evidence type="ECO:0000313" key="1">
    <source>
        <dbReference type="EMBL" id="KAJ0098914.1"/>
    </source>
</evidence>